<dbReference type="EMBL" id="JAGTJQ010000003">
    <property type="protein sequence ID" value="KAH7035614.1"/>
    <property type="molecule type" value="Genomic_DNA"/>
</dbReference>
<accession>A0A9P8Y9P3</accession>
<reference evidence="2" key="1">
    <citation type="journal article" date="2021" name="Nat. Commun.">
        <title>Genetic determinants of endophytism in the Arabidopsis root mycobiome.</title>
        <authorList>
            <person name="Mesny F."/>
            <person name="Miyauchi S."/>
            <person name="Thiergart T."/>
            <person name="Pickel B."/>
            <person name="Atanasova L."/>
            <person name="Karlsson M."/>
            <person name="Huettel B."/>
            <person name="Barry K.W."/>
            <person name="Haridas S."/>
            <person name="Chen C."/>
            <person name="Bauer D."/>
            <person name="Andreopoulos W."/>
            <person name="Pangilinan J."/>
            <person name="LaButti K."/>
            <person name="Riley R."/>
            <person name="Lipzen A."/>
            <person name="Clum A."/>
            <person name="Drula E."/>
            <person name="Henrissat B."/>
            <person name="Kohler A."/>
            <person name="Grigoriev I.V."/>
            <person name="Martin F.M."/>
            <person name="Hacquard S."/>
        </authorList>
    </citation>
    <scope>NUCLEOTIDE SEQUENCE</scope>
    <source>
        <strain evidence="2">MPI-CAGE-CH-0230</strain>
    </source>
</reference>
<protein>
    <submittedName>
        <fullName evidence="2">Uncharacterized protein</fullName>
    </submittedName>
</protein>
<dbReference type="RefSeq" id="XP_046015707.1">
    <property type="nucleotide sequence ID" value="XM_046163633.1"/>
</dbReference>
<evidence type="ECO:0000256" key="1">
    <source>
        <dbReference type="SAM" id="MobiDB-lite"/>
    </source>
</evidence>
<sequence length="103" mass="11374">MYWSWCGVRMRRGAGAVGAVDFGLTAVCLSLLTMCVDDPSCQGSPSGRGGARKWADATDGWRRLALQTEALVKLRLSGCRSRAKRHRRRTTTTTNFKLPEVTQ</sequence>
<gene>
    <name evidence="2" type="ORF">B0I36DRAFT_94697</name>
</gene>
<comment type="caution">
    <text evidence="2">The sequence shown here is derived from an EMBL/GenBank/DDBJ whole genome shotgun (WGS) entry which is preliminary data.</text>
</comment>
<dbReference type="AlphaFoldDB" id="A0A9P8Y9P3"/>
<organism evidence="2 3">
    <name type="scientific">Microdochium trichocladiopsis</name>
    <dbReference type="NCBI Taxonomy" id="1682393"/>
    <lineage>
        <taxon>Eukaryota</taxon>
        <taxon>Fungi</taxon>
        <taxon>Dikarya</taxon>
        <taxon>Ascomycota</taxon>
        <taxon>Pezizomycotina</taxon>
        <taxon>Sordariomycetes</taxon>
        <taxon>Xylariomycetidae</taxon>
        <taxon>Xylariales</taxon>
        <taxon>Microdochiaceae</taxon>
        <taxon>Microdochium</taxon>
    </lineage>
</organism>
<evidence type="ECO:0000313" key="3">
    <source>
        <dbReference type="Proteomes" id="UP000756346"/>
    </source>
</evidence>
<feature type="region of interest" description="Disordered" evidence="1">
    <location>
        <begin position="82"/>
        <end position="103"/>
    </location>
</feature>
<evidence type="ECO:0000313" key="2">
    <source>
        <dbReference type="EMBL" id="KAH7035614.1"/>
    </source>
</evidence>
<dbReference type="Proteomes" id="UP000756346">
    <property type="component" value="Unassembled WGS sequence"/>
</dbReference>
<proteinExistence type="predicted"/>
<keyword evidence="3" id="KW-1185">Reference proteome</keyword>
<dbReference type="GeneID" id="70193179"/>
<name>A0A9P8Y9P3_9PEZI</name>